<dbReference type="RefSeq" id="WP_047390256.1">
    <property type="nucleotide sequence ID" value="NZ_FOQE01000003.1"/>
</dbReference>
<organism evidence="1 2">
    <name type="scientific">Pisciglobus halotolerans</name>
    <dbReference type="NCBI Taxonomy" id="745365"/>
    <lineage>
        <taxon>Bacteria</taxon>
        <taxon>Bacillati</taxon>
        <taxon>Bacillota</taxon>
        <taxon>Bacilli</taxon>
        <taxon>Lactobacillales</taxon>
        <taxon>Carnobacteriaceae</taxon>
    </lineage>
</organism>
<evidence type="ECO:0000313" key="1">
    <source>
        <dbReference type="EMBL" id="SFH56229.1"/>
    </source>
</evidence>
<dbReference type="OrthoDB" id="2881498at2"/>
<dbReference type="AlphaFoldDB" id="A0A1I3B2R0"/>
<sequence>MIEITMAMQQENVIELLDHYEEDGVTFDYKEKKGIKLYFETNAEDLEKACKIAKAAIKAQTWGSVLYFQAVPVK</sequence>
<gene>
    <name evidence="1" type="ORF">SAMN04489868_10338</name>
</gene>
<dbReference type="Proteomes" id="UP000198668">
    <property type="component" value="Unassembled WGS sequence"/>
</dbReference>
<evidence type="ECO:0000313" key="2">
    <source>
        <dbReference type="Proteomes" id="UP000198668"/>
    </source>
</evidence>
<keyword evidence="2" id="KW-1185">Reference proteome</keyword>
<name>A0A1I3B2R0_9LACT</name>
<protein>
    <submittedName>
        <fullName evidence="1">Uncharacterized protein</fullName>
    </submittedName>
</protein>
<accession>A0A1I3B2R0</accession>
<proteinExistence type="predicted"/>
<dbReference type="EMBL" id="FOQE01000003">
    <property type="protein sequence ID" value="SFH56229.1"/>
    <property type="molecule type" value="Genomic_DNA"/>
</dbReference>
<reference evidence="1 2" key="1">
    <citation type="submission" date="2016-10" db="EMBL/GenBank/DDBJ databases">
        <authorList>
            <person name="de Groot N.N."/>
        </authorList>
    </citation>
    <scope>NUCLEOTIDE SEQUENCE [LARGE SCALE GENOMIC DNA]</scope>
    <source>
        <strain evidence="1 2">DSM 27630</strain>
    </source>
</reference>